<dbReference type="PROSITE" id="PS51109">
    <property type="entry name" value="G5"/>
    <property type="match status" value="1"/>
</dbReference>
<dbReference type="SUPFAM" id="SSF50685">
    <property type="entry name" value="Barwin-like endoglucanases"/>
    <property type="match status" value="1"/>
</dbReference>
<dbReference type="InterPro" id="IPR010611">
    <property type="entry name" value="3D_dom"/>
</dbReference>
<dbReference type="Proteomes" id="UP001589833">
    <property type="component" value="Unassembled WGS sequence"/>
</dbReference>
<dbReference type="Gene3D" id="2.40.40.10">
    <property type="entry name" value="RlpA-like domain"/>
    <property type="match status" value="1"/>
</dbReference>
<feature type="compositionally biased region" description="Low complexity" evidence="2">
    <location>
        <begin position="75"/>
        <end position="95"/>
    </location>
</feature>
<dbReference type="Pfam" id="PF06725">
    <property type="entry name" value="3D"/>
    <property type="match status" value="1"/>
</dbReference>
<evidence type="ECO:0000313" key="5">
    <source>
        <dbReference type="Proteomes" id="UP001589833"/>
    </source>
</evidence>
<dbReference type="Pfam" id="PF07501">
    <property type="entry name" value="G5"/>
    <property type="match status" value="1"/>
</dbReference>
<dbReference type="EMBL" id="JBHLTR010000014">
    <property type="protein sequence ID" value="MFC0559573.1"/>
    <property type="molecule type" value="Genomic_DNA"/>
</dbReference>
<proteinExistence type="predicted"/>
<dbReference type="InterPro" id="IPR011098">
    <property type="entry name" value="G5_dom"/>
</dbReference>
<evidence type="ECO:0000256" key="1">
    <source>
        <dbReference type="ARBA" id="ARBA00022729"/>
    </source>
</evidence>
<evidence type="ECO:0000313" key="4">
    <source>
        <dbReference type="EMBL" id="MFC0559573.1"/>
    </source>
</evidence>
<dbReference type="CDD" id="cd22786">
    <property type="entry name" value="DPBB_YuiC-like"/>
    <property type="match status" value="1"/>
</dbReference>
<feature type="compositionally biased region" description="Basic and acidic residues" evidence="2">
    <location>
        <begin position="11"/>
        <end position="24"/>
    </location>
</feature>
<evidence type="ECO:0000256" key="2">
    <source>
        <dbReference type="SAM" id="MobiDB-lite"/>
    </source>
</evidence>
<dbReference type="PANTHER" id="PTHR39160:SF4">
    <property type="entry name" value="RESUSCITATION-PROMOTING FACTOR RPFB"/>
    <property type="match status" value="1"/>
</dbReference>
<dbReference type="InterPro" id="IPR036908">
    <property type="entry name" value="RlpA-like_sf"/>
</dbReference>
<gene>
    <name evidence="4" type="ORF">ACFFH4_11000</name>
</gene>
<dbReference type="PANTHER" id="PTHR39160">
    <property type="entry name" value="CELL WALL-BINDING PROTEIN YOCH"/>
    <property type="match status" value="1"/>
</dbReference>
<evidence type="ECO:0000259" key="3">
    <source>
        <dbReference type="PROSITE" id="PS51109"/>
    </source>
</evidence>
<keyword evidence="1" id="KW-0732">Signal</keyword>
<accession>A0ABV6NFP7</accession>
<dbReference type="Gene3D" id="2.20.230.10">
    <property type="entry name" value="Resuscitation-promoting factor rpfb"/>
    <property type="match status" value="1"/>
</dbReference>
<keyword evidence="5" id="KW-1185">Reference proteome</keyword>
<comment type="caution">
    <text evidence="4">The sequence shown here is derived from an EMBL/GenBank/DDBJ whole genome shotgun (WGS) entry which is preliminary data.</text>
</comment>
<organism evidence="4 5">
    <name type="scientific">Halalkalibacter alkalisediminis</name>
    <dbReference type="NCBI Taxonomy" id="935616"/>
    <lineage>
        <taxon>Bacteria</taxon>
        <taxon>Bacillati</taxon>
        <taxon>Bacillota</taxon>
        <taxon>Bacilli</taxon>
        <taxon>Bacillales</taxon>
        <taxon>Bacillaceae</taxon>
        <taxon>Halalkalibacter</taxon>
    </lineage>
</organism>
<sequence>MEESVAFGTVTRKDNNLRSGKEEVVQSGENGKVEKHYEVILEDGEEISRELVKTDTVKESKDRIVAIGTQPAPTPTVSRGSTPSSSSSNTTASNGRTFSVTATAYTAGCSGCSGITATGINLNNNRNMKVIAVDPSVIPLGTRVHVEGYGEAIAGDTGGAIRGNKIDVHVPTKSEAYRWGKRTVKVTILN</sequence>
<feature type="region of interest" description="Disordered" evidence="2">
    <location>
        <begin position="63"/>
        <end position="95"/>
    </location>
</feature>
<feature type="region of interest" description="Disordered" evidence="2">
    <location>
        <begin position="1"/>
        <end position="30"/>
    </location>
</feature>
<reference evidence="4 5" key="1">
    <citation type="submission" date="2024-09" db="EMBL/GenBank/DDBJ databases">
        <authorList>
            <person name="Sun Q."/>
            <person name="Mori K."/>
        </authorList>
    </citation>
    <scope>NUCLEOTIDE SEQUENCE [LARGE SCALE GENOMIC DNA]</scope>
    <source>
        <strain evidence="4 5">NCAIM B.02301</strain>
    </source>
</reference>
<dbReference type="SMART" id="SM01208">
    <property type="entry name" value="G5"/>
    <property type="match status" value="1"/>
</dbReference>
<dbReference type="InterPro" id="IPR051933">
    <property type="entry name" value="Resuscitation_pf_RpfB"/>
</dbReference>
<protein>
    <submittedName>
        <fullName evidence="4">3D domain-containing protein</fullName>
    </submittedName>
</protein>
<name>A0ABV6NFP7_9BACI</name>
<feature type="domain" description="G5" evidence="3">
    <location>
        <begin position="1"/>
        <end position="71"/>
    </location>
</feature>